<proteinExistence type="predicted"/>
<dbReference type="PANTHER" id="PTHR30624:SF0">
    <property type="entry name" value="METALLOPROTEASE SLR0863"/>
    <property type="match status" value="1"/>
</dbReference>
<feature type="domain" description="Metalloprotease TldD/E central" evidence="1">
    <location>
        <begin position="165"/>
        <end position="268"/>
    </location>
</feature>
<organism evidence="2">
    <name type="scientific">marine sediment metagenome</name>
    <dbReference type="NCBI Taxonomy" id="412755"/>
    <lineage>
        <taxon>unclassified sequences</taxon>
        <taxon>metagenomes</taxon>
        <taxon>ecological metagenomes</taxon>
    </lineage>
</organism>
<feature type="non-terminal residue" evidence="2">
    <location>
        <position position="277"/>
    </location>
</feature>
<evidence type="ECO:0000259" key="1">
    <source>
        <dbReference type="Pfam" id="PF19290"/>
    </source>
</evidence>
<dbReference type="Pfam" id="PF19290">
    <property type="entry name" value="PmbA_TldD_2nd"/>
    <property type="match status" value="1"/>
</dbReference>
<dbReference type="InterPro" id="IPR045570">
    <property type="entry name" value="Metalloprtase-TldD/E_cen_dom"/>
</dbReference>
<dbReference type="GO" id="GO:0005829">
    <property type="term" value="C:cytosol"/>
    <property type="evidence" value="ECO:0007669"/>
    <property type="project" value="TreeGrafter"/>
</dbReference>
<gene>
    <name evidence="2" type="ORF">S06H3_32463</name>
</gene>
<dbReference type="InterPro" id="IPR035068">
    <property type="entry name" value="TldD/PmbA_N"/>
</dbReference>
<dbReference type="EMBL" id="BARV01019306">
    <property type="protein sequence ID" value="GAI29499.1"/>
    <property type="molecule type" value="Genomic_DNA"/>
</dbReference>
<sequence>HIQSKRNNSVALRIVRQGRIGYATTTQLGDSQNLVNNAVETAQFGMTARFELPSLTAYPRVEAYDPDVESVSLEKMIELGEKLVTTVKGHTPDIICEAGVTKGVVSVRIINSRGGQANYRKSIFSLGIEGTLIHDTDMLFVGNAESKLAAVEPVVDTVPAKVDKNPVAMPLTEKKQLLDEYNDVIWHTPKLQTSIISYGDSHKKVIFLSSSGSHIEQERTDITLRLTAVATKGNEVQQTGLSLGSSGDFSLIQGLHQRVEQMAQHAVELLSAPQVKG</sequence>
<dbReference type="GO" id="GO:0006508">
    <property type="term" value="P:proteolysis"/>
    <property type="evidence" value="ECO:0007669"/>
    <property type="project" value="InterPro"/>
</dbReference>
<evidence type="ECO:0000313" key="2">
    <source>
        <dbReference type="EMBL" id="GAI29499.1"/>
    </source>
</evidence>
<dbReference type="AlphaFoldDB" id="X1PF41"/>
<dbReference type="InterPro" id="IPR051463">
    <property type="entry name" value="Peptidase_U62_metallo"/>
</dbReference>
<comment type="caution">
    <text evidence="2">The sequence shown here is derived from an EMBL/GenBank/DDBJ whole genome shotgun (WGS) entry which is preliminary data.</text>
</comment>
<dbReference type="PANTHER" id="PTHR30624">
    <property type="entry name" value="UNCHARACTERIZED PROTEIN TLDD AND PMBA"/>
    <property type="match status" value="1"/>
</dbReference>
<feature type="non-terminal residue" evidence="2">
    <location>
        <position position="1"/>
    </location>
</feature>
<dbReference type="InterPro" id="IPR036059">
    <property type="entry name" value="TldD/PmbA_sf"/>
</dbReference>
<name>X1PF41_9ZZZZ</name>
<protein>
    <recommendedName>
        <fullName evidence="1">Metalloprotease TldD/E central domain-containing protein</fullName>
    </recommendedName>
</protein>
<reference evidence="2" key="1">
    <citation type="journal article" date="2014" name="Front. Microbiol.">
        <title>High frequency of phylogenetically diverse reductive dehalogenase-homologous genes in deep subseafloor sedimentary metagenomes.</title>
        <authorList>
            <person name="Kawai M."/>
            <person name="Futagami T."/>
            <person name="Toyoda A."/>
            <person name="Takaki Y."/>
            <person name="Nishi S."/>
            <person name="Hori S."/>
            <person name="Arai W."/>
            <person name="Tsubouchi T."/>
            <person name="Morono Y."/>
            <person name="Uchiyama I."/>
            <person name="Ito T."/>
            <person name="Fujiyama A."/>
            <person name="Inagaki F."/>
            <person name="Takami H."/>
        </authorList>
    </citation>
    <scope>NUCLEOTIDE SEQUENCE</scope>
    <source>
        <strain evidence="2">Expedition CK06-06</strain>
    </source>
</reference>
<dbReference type="GO" id="GO:0008237">
    <property type="term" value="F:metallopeptidase activity"/>
    <property type="evidence" value="ECO:0007669"/>
    <property type="project" value="InterPro"/>
</dbReference>
<dbReference type="SUPFAM" id="SSF111283">
    <property type="entry name" value="Putative modulator of DNA gyrase, PmbA/TldD"/>
    <property type="match status" value="2"/>
</dbReference>
<dbReference type="Gene3D" id="3.30.2290.10">
    <property type="entry name" value="PmbA/TldD superfamily"/>
    <property type="match status" value="2"/>
</dbReference>
<accession>X1PF41</accession>